<keyword evidence="7 8" id="KW-0012">Acyltransferase</keyword>
<feature type="region of interest" description="Disordered" evidence="9">
    <location>
        <begin position="443"/>
        <end position="534"/>
    </location>
</feature>
<evidence type="ECO:0000256" key="3">
    <source>
        <dbReference type="ARBA" id="ARBA00022679"/>
    </source>
</evidence>
<dbReference type="GO" id="GO:0019706">
    <property type="term" value="F:protein-cysteine S-palmitoyltransferase activity"/>
    <property type="evidence" value="ECO:0007669"/>
    <property type="project" value="UniProtKB-EC"/>
</dbReference>
<sequence>MRDMYVVPPPPDPTAGATVDAAVTGDDGEDQLRTYQAWKGSNTFLLHGRLIFGPDARSLLLTIFLIVAPAAIFCVFVARKLKDDFSHHLGISILVVAIVLTLLVRNNHSALVAIDLLAHVKSVNNVSSLAFPYFWWEGVRDFPLSCVLRWILNKLDWSLNFKPEKSSRTEYAVFSENDLTLLLLTSARDPGIIPRNAHPPEPEGYDWQTPLTPGQTPPFRLPRTKDVIINGMTVKTKYCDTCMLYRPPRCSHCSICNNCVERFDHHCPWVGQCIGLRNYRFFFMFVFTATILCIYVHAFCWVYITRIMNSEETSIWKAMSKAPASIALVVYTFISVWFVGGLTVFHSYLISKNQSTYENFRYRYDGLANPFDKGLIENFMEIFCSSIHPSKNNFREKVPKENTIPPRMVASSFVSSGLGKSAGDVEMGRKPVWDEAAGDVDDYDGTIRNDDSLHEDRGLTDVSPDLSRILPPQGMEGRSVMHSRRSSLGRKSGSWDISPDLASAAGMGESERPACGIGDNLTSDAQQSKRHTKL</sequence>
<comment type="caution">
    <text evidence="11">The sequence shown here is derived from an EMBL/GenBank/DDBJ whole genome shotgun (WGS) entry which is preliminary data.</text>
</comment>
<evidence type="ECO:0000256" key="7">
    <source>
        <dbReference type="ARBA" id="ARBA00023315"/>
    </source>
</evidence>
<evidence type="ECO:0000256" key="5">
    <source>
        <dbReference type="ARBA" id="ARBA00022989"/>
    </source>
</evidence>
<dbReference type="AlphaFoldDB" id="A0A8X8CGK1"/>
<dbReference type="OrthoDB" id="4096362at2759"/>
<dbReference type="InterPro" id="IPR039859">
    <property type="entry name" value="PFA4/ZDH16/20/ERF2-like"/>
</dbReference>
<keyword evidence="12" id="KW-1185">Reference proteome</keyword>
<evidence type="ECO:0000256" key="9">
    <source>
        <dbReference type="SAM" id="MobiDB-lite"/>
    </source>
</evidence>
<keyword evidence="4 8" id="KW-0812">Transmembrane</keyword>
<dbReference type="PANTHER" id="PTHR22883">
    <property type="entry name" value="ZINC FINGER DHHC DOMAIN CONTAINING PROTEIN"/>
    <property type="match status" value="1"/>
</dbReference>
<keyword evidence="5 8" id="KW-1133">Transmembrane helix</keyword>
<feature type="domain" description="Palmitoyltransferase DHHC" evidence="10">
    <location>
        <begin position="235"/>
        <end position="361"/>
    </location>
</feature>
<evidence type="ECO:0000256" key="2">
    <source>
        <dbReference type="ARBA" id="ARBA00008574"/>
    </source>
</evidence>
<dbReference type="EC" id="2.3.1.225" evidence="8"/>
<evidence type="ECO:0000313" key="11">
    <source>
        <dbReference type="EMBL" id="KAG6753262.1"/>
    </source>
</evidence>
<evidence type="ECO:0000256" key="6">
    <source>
        <dbReference type="ARBA" id="ARBA00023136"/>
    </source>
</evidence>
<keyword evidence="3 8" id="KW-0808">Transferase</keyword>
<protein>
    <recommendedName>
        <fullName evidence="8">S-acyltransferase</fullName>
        <ecNumber evidence="8">2.3.1.225</ecNumber>
    </recommendedName>
    <alternativeName>
        <fullName evidence="8">Palmitoyltransferase</fullName>
    </alternativeName>
</protein>
<dbReference type="GO" id="GO:0005783">
    <property type="term" value="C:endoplasmic reticulum"/>
    <property type="evidence" value="ECO:0007669"/>
    <property type="project" value="TreeGrafter"/>
</dbReference>
<dbReference type="EMBL" id="JAAWWB010000024">
    <property type="protein sequence ID" value="KAG6753262.1"/>
    <property type="molecule type" value="Genomic_DNA"/>
</dbReference>
<organism evidence="11 12">
    <name type="scientific">Populus tomentosa</name>
    <name type="common">Chinese white poplar</name>
    <dbReference type="NCBI Taxonomy" id="118781"/>
    <lineage>
        <taxon>Eukaryota</taxon>
        <taxon>Viridiplantae</taxon>
        <taxon>Streptophyta</taxon>
        <taxon>Embryophyta</taxon>
        <taxon>Tracheophyta</taxon>
        <taxon>Spermatophyta</taxon>
        <taxon>Magnoliopsida</taxon>
        <taxon>eudicotyledons</taxon>
        <taxon>Gunneridae</taxon>
        <taxon>Pentapetalae</taxon>
        <taxon>rosids</taxon>
        <taxon>fabids</taxon>
        <taxon>Malpighiales</taxon>
        <taxon>Salicaceae</taxon>
        <taxon>Saliceae</taxon>
        <taxon>Populus</taxon>
    </lineage>
</organism>
<dbReference type="PROSITE" id="PS50216">
    <property type="entry name" value="DHHC"/>
    <property type="match status" value="1"/>
</dbReference>
<comment type="subcellular location">
    <subcellularLocation>
        <location evidence="1">Endomembrane system</location>
        <topology evidence="1">Multi-pass membrane protein</topology>
    </subcellularLocation>
</comment>
<dbReference type="PANTHER" id="PTHR22883:SF130">
    <property type="entry name" value="S-ACYLTRANSFERASE"/>
    <property type="match status" value="1"/>
</dbReference>
<comment type="similarity">
    <text evidence="2 8">Belongs to the DHHC palmitoyltransferase family.</text>
</comment>
<comment type="catalytic activity">
    <reaction evidence="8">
        <text>L-cysteinyl-[protein] + hexadecanoyl-CoA = S-hexadecanoyl-L-cysteinyl-[protein] + CoA</text>
        <dbReference type="Rhea" id="RHEA:36683"/>
        <dbReference type="Rhea" id="RHEA-COMP:10131"/>
        <dbReference type="Rhea" id="RHEA-COMP:11032"/>
        <dbReference type="ChEBI" id="CHEBI:29950"/>
        <dbReference type="ChEBI" id="CHEBI:57287"/>
        <dbReference type="ChEBI" id="CHEBI:57379"/>
        <dbReference type="ChEBI" id="CHEBI:74151"/>
        <dbReference type="EC" id="2.3.1.225"/>
    </reaction>
</comment>
<evidence type="ECO:0000313" key="12">
    <source>
        <dbReference type="Proteomes" id="UP000886885"/>
    </source>
</evidence>
<evidence type="ECO:0000256" key="8">
    <source>
        <dbReference type="RuleBase" id="RU079119"/>
    </source>
</evidence>
<proteinExistence type="inferred from homology"/>
<dbReference type="InterPro" id="IPR001594">
    <property type="entry name" value="Palmitoyltrfase_DHHC"/>
</dbReference>
<keyword evidence="6 8" id="KW-0472">Membrane</keyword>
<accession>A0A8X8CGK1</accession>
<dbReference type="Pfam" id="PF01529">
    <property type="entry name" value="DHHC"/>
    <property type="match status" value="1"/>
</dbReference>
<dbReference type="GO" id="GO:0006612">
    <property type="term" value="P:protein targeting to membrane"/>
    <property type="evidence" value="ECO:0007669"/>
    <property type="project" value="TreeGrafter"/>
</dbReference>
<name>A0A8X8CGK1_POPTO</name>
<feature type="compositionally biased region" description="Basic and acidic residues" evidence="9">
    <location>
        <begin position="445"/>
        <end position="459"/>
    </location>
</feature>
<gene>
    <name evidence="11" type="ORF">POTOM_043313</name>
</gene>
<feature type="transmembrane region" description="Helical" evidence="8">
    <location>
        <begin position="85"/>
        <end position="104"/>
    </location>
</feature>
<feature type="transmembrane region" description="Helical" evidence="8">
    <location>
        <begin position="324"/>
        <end position="345"/>
    </location>
</feature>
<evidence type="ECO:0000256" key="4">
    <source>
        <dbReference type="ARBA" id="ARBA00022692"/>
    </source>
</evidence>
<evidence type="ECO:0000256" key="1">
    <source>
        <dbReference type="ARBA" id="ARBA00004127"/>
    </source>
</evidence>
<evidence type="ECO:0000259" key="10">
    <source>
        <dbReference type="Pfam" id="PF01529"/>
    </source>
</evidence>
<feature type="transmembrane region" description="Helical" evidence="8">
    <location>
        <begin position="281"/>
        <end position="304"/>
    </location>
</feature>
<feature type="transmembrane region" description="Helical" evidence="8">
    <location>
        <begin position="59"/>
        <end position="79"/>
    </location>
</feature>
<reference evidence="11" key="1">
    <citation type="journal article" date="2020" name="bioRxiv">
        <title>Hybrid origin of Populus tomentosa Carr. identified through genome sequencing and phylogenomic analysis.</title>
        <authorList>
            <person name="An X."/>
            <person name="Gao K."/>
            <person name="Chen Z."/>
            <person name="Li J."/>
            <person name="Yang X."/>
            <person name="Yang X."/>
            <person name="Zhou J."/>
            <person name="Guo T."/>
            <person name="Zhao T."/>
            <person name="Huang S."/>
            <person name="Miao D."/>
            <person name="Khan W.U."/>
            <person name="Rao P."/>
            <person name="Ye M."/>
            <person name="Lei B."/>
            <person name="Liao W."/>
            <person name="Wang J."/>
            <person name="Ji L."/>
            <person name="Li Y."/>
            <person name="Guo B."/>
            <person name="Mustafa N.S."/>
            <person name="Li S."/>
            <person name="Yun Q."/>
            <person name="Keller S.R."/>
            <person name="Mao J."/>
            <person name="Zhang R."/>
            <person name="Strauss S.H."/>
        </authorList>
    </citation>
    <scope>NUCLEOTIDE SEQUENCE</scope>
    <source>
        <strain evidence="11">GM15</strain>
        <tissue evidence="11">Leaf</tissue>
    </source>
</reference>
<dbReference type="GO" id="GO:0005794">
    <property type="term" value="C:Golgi apparatus"/>
    <property type="evidence" value="ECO:0007669"/>
    <property type="project" value="TreeGrafter"/>
</dbReference>
<comment type="domain">
    <text evidence="8">The DHHC domain is required for palmitoyltransferase activity.</text>
</comment>
<dbReference type="Proteomes" id="UP000886885">
    <property type="component" value="Chromosome 12D"/>
</dbReference>